<proteinExistence type="predicted"/>
<protein>
    <submittedName>
        <fullName evidence="2">Uncharacterized protein</fullName>
    </submittedName>
</protein>
<comment type="caution">
    <text evidence="2">The sequence shown here is derived from an EMBL/GenBank/DDBJ whole genome shotgun (WGS) entry which is preliminary data.</text>
</comment>
<feature type="region of interest" description="Disordered" evidence="1">
    <location>
        <begin position="321"/>
        <end position="343"/>
    </location>
</feature>
<reference evidence="2 3" key="1">
    <citation type="journal article" date="2022" name="Allergy">
        <title>Genome assembly and annotation of Periplaneta americana reveal a comprehensive cockroach allergen profile.</title>
        <authorList>
            <person name="Wang L."/>
            <person name="Xiong Q."/>
            <person name="Saelim N."/>
            <person name="Wang L."/>
            <person name="Nong W."/>
            <person name="Wan A.T."/>
            <person name="Shi M."/>
            <person name="Liu X."/>
            <person name="Cao Q."/>
            <person name="Hui J.H.L."/>
            <person name="Sookrung N."/>
            <person name="Leung T.F."/>
            <person name="Tungtrongchitr A."/>
            <person name="Tsui S.K.W."/>
        </authorList>
    </citation>
    <scope>NUCLEOTIDE SEQUENCE [LARGE SCALE GENOMIC DNA]</scope>
    <source>
        <strain evidence="2">PWHHKU_190912</strain>
    </source>
</reference>
<evidence type="ECO:0000313" key="2">
    <source>
        <dbReference type="EMBL" id="KAJ4449867.1"/>
    </source>
</evidence>
<keyword evidence="3" id="KW-1185">Reference proteome</keyword>
<evidence type="ECO:0000313" key="3">
    <source>
        <dbReference type="Proteomes" id="UP001148838"/>
    </source>
</evidence>
<accession>A0ABQ8TW08</accession>
<sequence length="394" mass="45702">MECVKWTDIIRNEAVLERVGEERMMLKLIRKRKRNWLGHWLRRNCLLKDALEGMYTVLRRGCNKSCVGAVTNRILSLDRIVCKFLFVRHDDDDDDDGDDDDEQLNLVYDLVISPLKMSMQTVVAHAAYLLLNRRRKRSQRKTWCRQISINGDIPRNYFFFNKLLADDAYLFRNFTLLSKEDFNYSVNKAAPLTSKFETNYRDSTPTEVKLHYTLRFCATGDSCRSLMYLFRIFDSAISVFIPNVCEAISGALKNYTKLRNLSTSTKCFFENDERDSKRTRMTSRDSKDKCNEHSERERQLVLFVSTSKVLPYIIPASATSPNTPLSVRGETPPPSRSASGAVAEDIQRRLTTFHGGRSREPVASGGRLWSDLRDDEERLIEVERKWRIAPDIHP</sequence>
<organism evidence="2 3">
    <name type="scientific">Periplaneta americana</name>
    <name type="common">American cockroach</name>
    <name type="synonym">Blatta americana</name>
    <dbReference type="NCBI Taxonomy" id="6978"/>
    <lineage>
        <taxon>Eukaryota</taxon>
        <taxon>Metazoa</taxon>
        <taxon>Ecdysozoa</taxon>
        <taxon>Arthropoda</taxon>
        <taxon>Hexapoda</taxon>
        <taxon>Insecta</taxon>
        <taxon>Pterygota</taxon>
        <taxon>Neoptera</taxon>
        <taxon>Polyneoptera</taxon>
        <taxon>Dictyoptera</taxon>
        <taxon>Blattodea</taxon>
        <taxon>Blattoidea</taxon>
        <taxon>Blattidae</taxon>
        <taxon>Blattinae</taxon>
        <taxon>Periplaneta</taxon>
    </lineage>
</organism>
<dbReference type="EMBL" id="JAJSOF020000003">
    <property type="protein sequence ID" value="KAJ4449867.1"/>
    <property type="molecule type" value="Genomic_DNA"/>
</dbReference>
<evidence type="ECO:0000256" key="1">
    <source>
        <dbReference type="SAM" id="MobiDB-lite"/>
    </source>
</evidence>
<name>A0ABQ8TW08_PERAM</name>
<gene>
    <name evidence="2" type="ORF">ANN_01273</name>
</gene>
<dbReference type="Proteomes" id="UP001148838">
    <property type="component" value="Unassembled WGS sequence"/>
</dbReference>